<feature type="compositionally biased region" description="Basic residues" evidence="7">
    <location>
        <begin position="256"/>
        <end position="271"/>
    </location>
</feature>
<dbReference type="Proteomes" id="UP000283530">
    <property type="component" value="Unassembled WGS sequence"/>
</dbReference>
<keyword evidence="10" id="KW-1185">Reference proteome</keyword>
<feature type="domain" description="SWIM-type" evidence="8">
    <location>
        <begin position="636"/>
        <end position="672"/>
    </location>
</feature>
<gene>
    <name evidence="9" type="ORF">CKAN_01791900</name>
</gene>
<dbReference type="InterPro" id="IPR006564">
    <property type="entry name" value="Znf_PMZ"/>
</dbReference>
<protein>
    <recommendedName>
        <fullName evidence="6">Protein FAR1-RELATED SEQUENCE</fullName>
    </recommendedName>
</protein>
<keyword evidence="4 6" id="KW-0862">Zinc</keyword>
<dbReference type="EMBL" id="QPKB01000007">
    <property type="protein sequence ID" value="RWR88877.1"/>
    <property type="molecule type" value="Genomic_DNA"/>
</dbReference>
<evidence type="ECO:0000313" key="9">
    <source>
        <dbReference type="EMBL" id="RWR88877.1"/>
    </source>
</evidence>
<comment type="similarity">
    <text evidence="1 6">Belongs to the FHY3/FAR1 family.</text>
</comment>
<dbReference type="Pfam" id="PF10551">
    <property type="entry name" value="MULE"/>
    <property type="match status" value="1"/>
</dbReference>
<comment type="function">
    <text evidence="6">Putative transcription activator involved in regulating light control of development.</text>
</comment>
<name>A0A443PDN7_9MAGN</name>
<feature type="region of interest" description="Disordered" evidence="7">
    <location>
        <begin position="238"/>
        <end position="287"/>
    </location>
</feature>
<sequence>MLSWMTAPQMKETDWKSTILGLEDETAECCPSLDISRVGDDNVALGHGRVGDDDILLEHPHVGDVDNLIVNPRVGDDSILMENPGVDDDDIAMESPNVGDDNTAVENPCVGDVIVAGENHAVEELVEPAVGMEFASEDEAKVFYKAYAKHMGFVVRTSSFYCSKLNGERISREFVCSRQGLRKINETRNVNDTTNGGKKKRKRFTKRTGCTAMITVRKQEASGKWVIVKFRKDHNHPLLGSNEVLTPSPRPPKTAKSSKNRGREKGKKVRKATPVSKEDCGQPSNVSVDDNTSINKVAKVRRWYFGNETQNILGYFKRRQANDPGFFYAVEVDEKQCLSRVFWVDGRSRMAYEHFGDVVTFDTSYRSNRFQVPFAPFIGVNHHLQPVSFGCALLGDENISTFVWLFKTWLTAMNERHPVSLITDRDKAVRTAVSNVFPEVHHRFCLLQINKKRNAKLPHAVNAHPHFQMDFDRCIHRAETIEEFESCWDALLVKYMLTENEWFKSLYEDRRQWVSVYLRDKFFADLSTEQRGDPFFDVRVNEQTSLHDFLMRYERELNDRYEKEAHEDYLPIDTSPMLCTRSPIEKQAASIYTRKVFNIFQEELLEECNYSVNKIDDDGATSTYRVARFQQEYKGWSVTFNVSDMKTNCSCKKFEFSGILCCHILAVFRVANVFTIPLHYILKRWTKNAKSGGDSDKSVIDAQATHHQVMLLRYNILCREALRCVENTTLSLDVFNAAMDALREAARNTAAAKEIITIVENVGTMVNGTYMENASVVREENVAEDQVASHDPKSSKAKGQTPNRKSKSMCSLCKGPKHNIRSCPAKAQSTPEDSTPMVLRSRVARS</sequence>
<keyword evidence="3 5" id="KW-0863">Zinc-finger</keyword>
<dbReference type="AlphaFoldDB" id="A0A443PDN7"/>
<dbReference type="GO" id="GO:0005634">
    <property type="term" value="C:nucleus"/>
    <property type="evidence" value="ECO:0007669"/>
    <property type="project" value="UniProtKB-SubCell"/>
</dbReference>
<evidence type="ECO:0000256" key="4">
    <source>
        <dbReference type="ARBA" id="ARBA00022833"/>
    </source>
</evidence>
<dbReference type="OrthoDB" id="3032185at2759"/>
<evidence type="ECO:0000256" key="5">
    <source>
        <dbReference type="PROSITE-ProRule" id="PRU00325"/>
    </source>
</evidence>
<dbReference type="PANTHER" id="PTHR31669:SF225">
    <property type="entry name" value="OS03G0655600 PROTEIN"/>
    <property type="match status" value="1"/>
</dbReference>
<accession>A0A443PDN7</accession>
<dbReference type="SMART" id="SM00575">
    <property type="entry name" value="ZnF_PMZ"/>
    <property type="match status" value="1"/>
</dbReference>
<reference evidence="9 10" key="1">
    <citation type="journal article" date="2019" name="Nat. Plants">
        <title>Stout camphor tree genome fills gaps in understanding of flowering plant genome evolution.</title>
        <authorList>
            <person name="Chaw S.M."/>
            <person name="Liu Y.C."/>
            <person name="Wu Y.W."/>
            <person name="Wang H.Y."/>
            <person name="Lin C.I."/>
            <person name="Wu C.S."/>
            <person name="Ke H.M."/>
            <person name="Chang L.Y."/>
            <person name="Hsu C.Y."/>
            <person name="Yang H.T."/>
            <person name="Sudianto E."/>
            <person name="Hsu M.H."/>
            <person name="Wu K.P."/>
            <person name="Wang L.N."/>
            <person name="Leebens-Mack J.H."/>
            <person name="Tsai I.J."/>
        </authorList>
    </citation>
    <scope>NUCLEOTIDE SEQUENCE [LARGE SCALE GENOMIC DNA]</scope>
    <source>
        <strain evidence="10">cv. Chaw 1501</strain>
        <tissue evidence="9">Young leaves</tissue>
    </source>
</reference>
<organism evidence="9 10">
    <name type="scientific">Cinnamomum micranthum f. kanehirae</name>
    <dbReference type="NCBI Taxonomy" id="337451"/>
    <lineage>
        <taxon>Eukaryota</taxon>
        <taxon>Viridiplantae</taxon>
        <taxon>Streptophyta</taxon>
        <taxon>Embryophyta</taxon>
        <taxon>Tracheophyta</taxon>
        <taxon>Spermatophyta</taxon>
        <taxon>Magnoliopsida</taxon>
        <taxon>Magnoliidae</taxon>
        <taxon>Laurales</taxon>
        <taxon>Lauraceae</taxon>
        <taxon>Cinnamomum</taxon>
    </lineage>
</organism>
<evidence type="ECO:0000256" key="7">
    <source>
        <dbReference type="SAM" id="MobiDB-lite"/>
    </source>
</evidence>
<dbReference type="Pfam" id="PF04434">
    <property type="entry name" value="SWIM"/>
    <property type="match status" value="1"/>
</dbReference>
<evidence type="ECO:0000256" key="6">
    <source>
        <dbReference type="RuleBase" id="RU367018"/>
    </source>
</evidence>
<dbReference type="PANTHER" id="PTHR31669">
    <property type="entry name" value="PROTEIN FAR1-RELATED SEQUENCE 10-RELATED"/>
    <property type="match status" value="1"/>
</dbReference>
<dbReference type="GO" id="GO:0008270">
    <property type="term" value="F:zinc ion binding"/>
    <property type="evidence" value="ECO:0007669"/>
    <property type="project" value="UniProtKB-UniRule"/>
</dbReference>
<dbReference type="GO" id="GO:0006355">
    <property type="term" value="P:regulation of DNA-templated transcription"/>
    <property type="evidence" value="ECO:0007669"/>
    <property type="project" value="UniProtKB-UniRule"/>
</dbReference>
<evidence type="ECO:0000256" key="2">
    <source>
        <dbReference type="ARBA" id="ARBA00022723"/>
    </source>
</evidence>
<keyword evidence="2 6" id="KW-0479">Metal-binding</keyword>
<dbReference type="InterPro" id="IPR004330">
    <property type="entry name" value="FAR1_DNA_bnd_dom"/>
</dbReference>
<dbReference type="Pfam" id="PF03101">
    <property type="entry name" value="FAR1"/>
    <property type="match status" value="1"/>
</dbReference>
<comment type="caution">
    <text evidence="9">The sequence shown here is derived from an EMBL/GenBank/DDBJ whole genome shotgun (WGS) entry which is preliminary data.</text>
</comment>
<feature type="region of interest" description="Disordered" evidence="7">
    <location>
        <begin position="783"/>
        <end position="846"/>
    </location>
</feature>
<proteinExistence type="inferred from homology"/>
<dbReference type="STRING" id="337451.A0A443PDN7"/>
<evidence type="ECO:0000313" key="10">
    <source>
        <dbReference type="Proteomes" id="UP000283530"/>
    </source>
</evidence>
<dbReference type="PROSITE" id="PS50966">
    <property type="entry name" value="ZF_SWIM"/>
    <property type="match status" value="1"/>
</dbReference>
<comment type="subcellular location">
    <subcellularLocation>
        <location evidence="6">Nucleus</location>
    </subcellularLocation>
</comment>
<evidence type="ECO:0000256" key="3">
    <source>
        <dbReference type="ARBA" id="ARBA00022771"/>
    </source>
</evidence>
<keyword evidence="6" id="KW-0539">Nucleus</keyword>
<dbReference type="InterPro" id="IPR018289">
    <property type="entry name" value="MULE_transposase_dom"/>
</dbReference>
<evidence type="ECO:0000259" key="8">
    <source>
        <dbReference type="PROSITE" id="PS50966"/>
    </source>
</evidence>
<dbReference type="InterPro" id="IPR007527">
    <property type="entry name" value="Znf_SWIM"/>
</dbReference>
<dbReference type="InterPro" id="IPR031052">
    <property type="entry name" value="FHY3/FAR1"/>
</dbReference>
<evidence type="ECO:0000256" key="1">
    <source>
        <dbReference type="ARBA" id="ARBA00005889"/>
    </source>
</evidence>
<feature type="compositionally biased region" description="Basic and acidic residues" evidence="7">
    <location>
        <begin position="783"/>
        <end position="794"/>
    </location>
</feature>